<keyword evidence="3" id="KW-0285">Flavoprotein</keyword>
<keyword evidence="4" id="KW-0274">FAD</keyword>
<evidence type="ECO:0000256" key="3">
    <source>
        <dbReference type="ARBA" id="ARBA00022630"/>
    </source>
</evidence>
<name>A0AAE0K0U1_9PEZI</name>
<comment type="caution">
    <text evidence="7">The sequence shown here is derived from an EMBL/GenBank/DDBJ whole genome shotgun (WGS) entry which is preliminary data.</text>
</comment>
<evidence type="ECO:0000256" key="5">
    <source>
        <dbReference type="ARBA" id="ARBA00023002"/>
    </source>
</evidence>
<dbReference type="Gene3D" id="3.50.50.60">
    <property type="entry name" value="FAD/NAD(P)-binding domain"/>
    <property type="match status" value="1"/>
</dbReference>
<feature type="domain" description="FAD-binding" evidence="6">
    <location>
        <begin position="7"/>
        <end position="36"/>
    </location>
</feature>
<dbReference type="Proteomes" id="UP001285441">
    <property type="component" value="Unassembled WGS sequence"/>
</dbReference>
<evidence type="ECO:0000313" key="8">
    <source>
        <dbReference type="Proteomes" id="UP001285441"/>
    </source>
</evidence>
<dbReference type="SUPFAM" id="SSF51905">
    <property type="entry name" value="FAD/NAD(P)-binding domain"/>
    <property type="match status" value="1"/>
</dbReference>
<keyword evidence="5" id="KW-0560">Oxidoreductase</keyword>
<reference evidence="7" key="1">
    <citation type="journal article" date="2023" name="Mol. Phylogenet. Evol.">
        <title>Genome-scale phylogeny and comparative genomics of the fungal order Sordariales.</title>
        <authorList>
            <person name="Hensen N."/>
            <person name="Bonometti L."/>
            <person name="Westerberg I."/>
            <person name="Brannstrom I.O."/>
            <person name="Guillou S."/>
            <person name="Cros-Aarteil S."/>
            <person name="Calhoun S."/>
            <person name="Haridas S."/>
            <person name="Kuo A."/>
            <person name="Mondo S."/>
            <person name="Pangilinan J."/>
            <person name="Riley R."/>
            <person name="LaButti K."/>
            <person name="Andreopoulos B."/>
            <person name="Lipzen A."/>
            <person name="Chen C."/>
            <person name="Yan M."/>
            <person name="Daum C."/>
            <person name="Ng V."/>
            <person name="Clum A."/>
            <person name="Steindorff A."/>
            <person name="Ohm R.A."/>
            <person name="Martin F."/>
            <person name="Silar P."/>
            <person name="Natvig D.O."/>
            <person name="Lalanne C."/>
            <person name="Gautier V."/>
            <person name="Ament-Velasquez S.L."/>
            <person name="Kruys A."/>
            <person name="Hutchinson M.I."/>
            <person name="Powell A.J."/>
            <person name="Barry K."/>
            <person name="Miller A.N."/>
            <person name="Grigoriev I.V."/>
            <person name="Debuchy R."/>
            <person name="Gladieux P."/>
            <person name="Hiltunen Thoren M."/>
            <person name="Johannesson H."/>
        </authorList>
    </citation>
    <scope>NUCLEOTIDE SEQUENCE</scope>
    <source>
        <strain evidence="7">CBS 232.78</strain>
    </source>
</reference>
<dbReference type="InterPro" id="IPR050562">
    <property type="entry name" value="FAD_mOase_fung"/>
</dbReference>
<organism evidence="7 8">
    <name type="scientific">Podospora didyma</name>
    <dbReference type="NCBI Taxonomy" id="330526"/>
    <lineage>
        <taxon>Eukaryota</taxon>
        <taxon>Fungi</taxon>
        <taxon>Dikarya</taxon>
        <taxon>Ascomycota</taxon>
        <taxon>Pezizomycotina</taxon>
        <taxon>Sordariomycetes</taxon>
        <taxon>Sordariomycetidae</taxon>
        <taxon>Sordariales</taxon>
        <taxon>Podosporaceae</taxon>
        <taxon>Podospora</taxon>
    </lineage>
</organism>
<comment type="cofactor">
    <cofactor evidence="1">
        <name>FAD</name>
        <dbReference type="ChEBI" id="CHEBI:57692"/>
    </cofactor>
</comment>
<comment type="similarity">
    <text evidence="2">Belongs to the paxM FAD-dependent monooxygenase family.</text>
</comment>
<dbReference type="GO" id="GO:0071949">
    <property type="term" value="F:FAD binding"/>
    <property type="evidence" value="ECO:0007669"/>
    <property type="project" value="InterPro"/>
</dbReference>
<evidence type="ECO:0000259" key="6">
    <source>
        <dbReference type="Pfam" id="PF01494"/>
    </source>
</evidence>
<dbReference type="InterPro" id="IPR002938">
    <property type="entry name" value="FAD-bd"/>
</dbReference>
<gene>
    <name evidence="7" type="ORF">B0H63DRAFT_535990</name>
</gene>
<dbReference type="Pfam" id="PF01494">
    <property type="entry name" value="FAD_binding_3"/>
    <property type="match status" value="1"/>
</dbReference>
<keyword evidence="8" id="KW-1185">Reference proteome</keyword>
<dbReference type="PRINTS" id="PR00420">
    <property type="entry name" value="RNGMNOXGNASE"/>
</dbReference>
<dbReference type="GO" id="GO:0004497">
    <property type="term" value="F:monooxygenase activity"/>
    <property type="evidence" value="ECO:0007669"/>
    <property type="project" value="InterPro"/>
</dbReference>
<evidence type="ECO:0000313" key="7">
    <source>
        <dbReference type="EMBL" id="KAK3367879.1"/>
    </source>
</evidence>
<sequence>MISSNFRVIIVGGGPVGLMAVHSLSREGIDFVLLESGPSIFLDAGSNPALLPIGLRILGQLNLLDAFKSVSSPLGRIQRPDHTARDLGDVNFVHLKESKPTLLLPPILAPRLTRMHPNKKVSTISTAHSSGVVVHCTDGTSYSDTIITGADGAHSITKNAPSSRPTARSRCASPHKLTFAPATPTRRTATTPPFSSSPSEETSVIGIYERLVYGPTCERAQYGPADEEAFVRRWGHLPISKHLTVRDAYDAREQAGLVNLEEGVVNHWSWEWFVFNDCAIALDPSTDTFYLPQTLPGVKARKLEARSGIWSAFEFFDSKYRHRDSLLLQRNSLRHMLGSKYHPAYSDFLMYIDSRELDLTRDSLREYGRGSFGRVYKAKW</sequence>
<protein>
    <recommendedName>
        <fullName evidence="6">FAD-binding domain-containing protein</fullName>
    </recommendedName>
</protein>
<reference evidence="7" key="2">
    <citation type="submission" date="2023-06" db="EMBL/GenBank/DDBJ databases">
        <authorList>
            <consortium name="Lawrence Berkeley National Laboratory"/>
            <person name="Haridas S."/>
            <person name="Hensen N."/>
            <person name="Bonometti L."/>
            <person name="Westerberg I."/>
            <person name="Brannstrom I.O."/>
            <person name="Guillou S."/>
            <person name="Cros-Aarteil S."/>
            <person name="Calhoun S."/>
            <person name="Kuo A."/>
            <person name="Mondo S."/>
            <person name="Pangilinan J."/>
            <person name="Riley R."/>
            <person name="LaButti K."/>
            <person name="Andreopoulos B."/>
            <person name="Lipzen A."/>
            <person name="Chen C."/>
            <person name="Yanf M."/>
            <person name="Daum C."/>
            <person name="Ng V."/>
            <person name="Clum A."/>
            <person name="Steindorff A."/>
            <person name="Ohm R."/>
            <person name="Martin F."/>
            <person name="Silar P."/>
            <person name="Natvig D."/>
            <person name="Lalanne C."/>
            <person name="Gautier V."/>
            <person name="Ament-velasquez S.L."/>
            <person name="Kruys A."/>
            <person name="Hutchinson M.I."/>
            <person name="Powell A.J."/>
            <person name="Barry K."/>
            <person name="Miller A.N."/>
            <person name="Grigoriev I.V."/>
            <person name="Debuchy R."/>
            <person name="Gladieux P."/>
            <person name="Thoren M.H."/>
            <person name="Johannesson H."/>
        </authorList>
    </citation>
    <scope>NUCLEOTIDE SEQUENCE</scope>
    <source>
        <strain evidence="7">CBS 232.78</strain>
    </source>
</reference>
<dbReference type="PANTHER" id="PTHR47356:SF2">
    <property type="entry name" value="FAD-BINDING DOMAIN-CONTAINING PROTEIN-RELATED"/>
    <property type="match status" value="1"/>
</dbReference>
<proteinExistence type="inferred from homology"/>
<evidence type="ECO:0000256" key="4">
    <source>
        <dbReference type="ARBA" id="ARBA00022827"/>
    </source>
</evidence>
<accession>A0AAE0K0U1</accession>
<dbReference type="EMBL" id="JAULSW010000011">
    <property type="protein sequence ID" value="KAK3367879.1"/>
    <property type="molecule type" value="Genomic_DNA"/>
</dbReference>
<evidence type="ECO:0000256" key="1">
    <source>
        <dbReference type="ARBA" id="ARBA00001974"/>
    </source>
</evidence>
<dbReference type="PANTHER" id="PTHR47356">
    <property type="entry name" value="FAD-DEPENDENT MONOOXYGENASE ASQG-RELATED"/>
    <property type="match status" value="1"/>
</dbReference>
<dbReference type="AlphaFoldDB" id="A0AAE0K0U1"/>
<evidence type="ECO:0000256" key="2">
    <source>
        <dbReference type="ARBA" id="ARBA00007992"/>
    </source>
</evidence>
<dbReference type="InterPro" id="IPR036188">
    <property type="entry name" value="FAD/NAD-bd_sf"/>
</dbReference>